<organism evidence="2 3">
    <name type="scientific">Azotobacter vinelandii (strain DJ / ATCC BAA-1303)</name>
    <dbReference type="NCBI Taxonomy" id="322710"/>
    <lineage>
        <taxon>Bacteria</taxon>
        <taxon>Pseudomonadati</taxon>
        <taxon>Pseudomonadota</taxon>
        <taxon>Gammaproteobacteria</taxon>
        <taxon>Pseudomonadales</taxon>
        <taxon>Pseudomonadaceae</taxon>
        <taxon>Azotobacter</taxon>
    </lineage>
</organism>
<dbReference type="Pfam" id="PF00296">
    <property type="entry name" value="Bac_luciferase"/>
    <property type="match status" value="1"/>
</dbReference>
<evidence type="ECO:0000313" key="3">
    <source>
        <dbReference type="Proteomes" id="UP000002424"/>
    </source>
</evidence>
<dbReference type="SUPFAM" id="SSF51679">
    <property type="entry name" value="Bacterial luciferase-like"/>
    <property type="match status" value="1"/>
</dbReference>
<dbReference type="InterPro" id="IPR011251">
    <property type="entry name" value="Luciferase-like_dom"/>
</dbReference>
<dbReference type="Gene3D" id="3.20.20.30">
    <property type="entry name" value="Luciferase-like domain"/>
    <property type="match status" value="1"/>
</dbReference>
<feature type="domain" description="Luciferase-like" evidence="1">
    <location>
        <begin position="2"/>
        <end position="98"/>
    </location>
</feature>
<sequence length="106" mass="12464">MEFPAFNVDPEKRGEIFREHCEVIRQAHRTRFAPIRWSDGELLSADLIPKPTTWEIPLFVTGHSRQSLDWIARESHGWINSPRPPKMQRLIVEDWREEVMKQCGAA</sequence>
<dbReference type="HOGENOM" id="CLU_2217615_0_0_6"/>
<dbReference type="InterPro" id="IPR036661">
    <property type="entry name" value="Luciferase-like_sf"/>
</dbReference>
<dbReference type="KEGG" id="avn:Avin_18420"/>
<reference evidence="2 3" key="1">
    <citation type="journal article" date="2009" name="J. Bacteriol.">
        <title>Genome sequence of Azotobacter vinelandii, an obligate aerobe specialized to support diverse anaerobic metabolic processes.</title>
        <authorList>
            <person name="Setubal J.C."/>
            <person name="dos Santos P."/>
            <person name="Goldman B.S."/>
            <person name="Ertesvag H."/>
            <person name="Espin G."/>
            <person name="Rubio L.M."/>
            <person name="Valla S."/>
            <person name="Almeida N.F."/>
            <person name="Balasubramanian D."/>
            <person name="Cromes L."/>
            <person name="Curatti L."/>
            <person name="Du Z."/>
            <person name="Godsy E."/>
            <person name="Goodner B."/>
            <person name="Hellner-Burris K."/>
            <person name="Hernandez J.A."/>
            <person name="Houmiel K."/>
            <person name="Imperial J."/>
            <person name="Kennedy C."/>
            <person name="Larson T.J."/>
            <person name="Latreille P."/>
            <person name="Ligon L.S."/>
            <person name="Lu J."/>
            <person name="Maerk M."/>
            <person name="Miller N.M."/>
            <person name="Norton S."/>
            <person name="O'Carroll I.P."/>
            <person name="Paulsen I."/>
            <person name="Raulfs E.C."/>
            <person name="Roemer R."/>
            <person name="Rosser J."/>
            <person name="Segura D."/>
            <person name="Slater S."/>
            <person name="Stricklin S.L."/>
            <person name="Studholme D.J."/>
            <person name="Sun J."/>
            <person name="Viana C.J."/>
            <person name="Wallin E."/>
            <person name="Wang B."/>
            <person name="Wheeler C."/>
            <person name="Zhu H."/>
            <person name="Dean D.R."/>
            <person name="Dixon R."/>
            <person name="Wood D."/>
        </authorList>
    </citation>
    <scope>NUCLEOTIDE SEQUENCE [LARGE SCALE GENOMIC DNA]</scope>
    <source>
        <strain evidence="3">DJ / ATCC BAA-1303</strain>
    </source>
</reference>
<evidence type="ECO:0000313" key="2">
    <source>
        <dbReference type="EMBL" id="ACO78054.1"/>
    </source>
</evidence>
<evidence type="ECO:0000259" key="1">
    <source>
        <dbReference type="Pfam" id="PF00296"/>
    </source>
</evidence>
<dbReference type="EMBL" id="CP001157">
    <property type="protein sequence ID" value="ACO78054.1"/>
    <property type="molecule type" value="Genomic_DNA"/>
</dbReference>
<accession>C1DDT3</accession>
<name>C1DDT3_AZOVD</name>
<dbReference type="EnsemblBacteria" id="ACO78054">
    <property type="protein sequence ID" value="ACO78054"/>
    <property type="gene ID" value="Avin_18420"/>
</dbReference>
<gene>
    <name evidence="2" type="ordered locus">Avin_18420</name>
</gene>
<proteinExistence type="predicted"/>
<keyword evidence="3" id="KW-1185">Reference proteome</keyword>
<protein>
    <recommendedName>
        <fullName evidence="1">Luciferase-like domain-containing protein</fullName>
    </recommendedName>
</protein>
<dbReference type="Proteomes" id="UP000002424">
    <property type="component" value="Chromosome"/>
</dbReference>
<dbReference type="eggNOG" id="COG2141">
    <property type="taxonomic scope" value="Bacteria"/>
</dbReference>
<dbReference type="GO" id="GO:0016705">
    <property type="term" value="F:oxidoreductase activity, acting on paired donors, with incorporation or reduction of molecular oxygen"/>
    <property type="evidence" value="ECO:0007669"/>
    <property type="project" value="InterPro"/>
</dbReference>
<dbReference type="AlphaFoldDB" id="C1DDT3"/>